<evidence type="ECO:0000313" key="2">
    <source>
        <dbReference type="Proteomes" id="UP000321479"/>
    </source>
</evidence>
<evidence type="ECO:0000313" key="1">
    <source>
        <dbReference type="EMBL" id="QEC63040.1"/>
    </source>
</evidence>
<name>A0A5B8UV75_9SPHI</name>
<proteinExistence type="predicted"/>
<dbReference type="KEGG" id="mgin:FRZ54_10765"/>
<keyword evidence="2" id="KW-1185">Reference proteome</keyword>
<dbReference type="EMBL" id="CP042436">
    <property type="protein sequence ID" value="QEC63040.1"/>
    <property type="molecule type" value="Genomic_DNA"/>
</dbReference>
<protein>
    <submittedName>
        <fullName evidence="1">Uncharacterized protein</fullName>
    </submittedName>
</protein>
<gene>
    <name evidence="1" type="ORF">FRZ54_10765</name>
</gene>
<dbReference type="AlphaFoldDB" id="A0A5B8UV75"/>
<dbReference type="RefSeq" id="WP_147031616.1">
    <property type="nucleotide sequence ID" value="NZ_CP042436.1"/>
</dbReference>
<sequence>METIFTTVGAGVPYRIIPEIQVNPDSHSVLSYVYNIYSGAGDGTEYDDRGQDRNYRNAVNDRNYMGYVTIEEPGNIFVYTTNGRAEVPATQIDELIEVICHYRQTHYLESF</sequence>
<reference evidence="1 2" key="1">
    <citation type="journal article" date="2017" name="Curr. Microbiol.">
        <title>Mucilaginibacter ginsenosidivorans sp. nov., Isolated from Soil of Ginseng Field.</title>
        <authorList>
            <person name="Kim M.M."/>
            <person name="Siddiqi M.Z."/>
            <person name="Im W.T."/>
        </authorList>
    </citation>
    <scope>NUCLEOTIDE SEQUENCE [LARGE SCALE GENOMIC DNA]</scope>
    <source>
        <strain evidence="1 2">Gsoil 3017</strain>
    </source>
</reference>
<dbReference type="OrthoDB" id="799157at2"/>
<accession>A0A5B8UV75</accession>
<organism evidence="1 2">
    <name type="scientific">Mucilaginibacter ginsenosidivorans</name>
    <dbReference type="NCBI Taxonomy" id="398053"/>
    <lineage>
        <taxon>Bacteria</taxon>
        <taxon>Pseudomonadati</taxon>
        <taxon>Bacteroidota</taxon>
        <taxon>Sphingobacteriia</taxon>
        <taxon>Sphingobacteriales</taxon>
        <taxon>Sphingobacteriaceae</taxon>
        <taxon>Mucilaginibacter</taxon>
    </lineage>
</organism>
<dbReference type="Proteomes" id="UP000321479">
    <property type="component" value="Chromosome"/>
</dbReference>